<dbReference type="EMBL" id="KV425922">
    <property type="protein sequence ID" value="KZV98138.1"/>
    <property type="molecule type" value="Genomic_DNA"/>
</dbReference>
<dbReference type="InParanoid" id="A0A165LPH3"/>
<organism evidence="1 2">
    <name type="scientific">Exidia glandulosa HHB12029</name>
    <dbReference type="NCBI Taxonomy" id="1314781"/>
    <lineage>
        <taxon>Eukaryota</taxon>
        <taxon>Fungi</taxon>
        <taxon>Dikarya</taxon>
        <taxon>Basidiomycota</taxon>
        <taxon>Agaricomycotina</taxon>
        <taxon>Agaricomycetes</taxon>
        <taxon>Auriculariales</taxon>
        <taxon>Exidiaceae</taxon>
        <taxon>Exidia</taxon>
    </lineage>
</organism>
<evidence type="ECO:0000313" key="1">
    <source>
        <dbReference type="EMBL" id="KZV98138.1"/>
    </source>
</evidence>
<dbReference type="Proteomes" id="UP000077266">
    <property type="component" value="Unassembled WGS sequence"/>
</dbReference>
<name>A0A165LPH3_EXIGL</name>
<dbReference type="AlphaFoldDB" id="A0A165LPH3"/>
<keyword evidence="2" id="KW-1185">Reference proteome</keyword>
<accession>A0A165LPH3</accession>
<sequence length="149" mass="16987">MKTPEPKEQPNADLQTRTRRRPLNISVIVPCRRVVLRYGRREPTLRNDDMNTTAFAKATRPLALAPLVRSRTFWFRTANICRRRVHATRPSSIPGSPRSADASSFPFALSRKRVPRQRKSAFFGGTTRATTTQSRNTRSILVKVLARTL</sequence>
<proteinExistence type="predicted"/>
<reference evidence="1 2" key="1">
    <citation type="journal article" date="2016" name="Mol. Biol. Evol.">
        <title>Comparative Genomics of Early-Diverging Mushroom-Forming Fungi Provides Insights into the Origins of Lignocellulose Decay Capabilities.</title>
        <authorList>
            <person name="Nagy L.G."/>
            <person name="Riley R."/>
            <person name="Tritt A."/>
            <person name="Adam C."/>
            <person name="Daum C."/>
            <person name="Floudas D."/>
            <person name="Sun H."/>
            <person name="Yadav J.S."/>
            <person name="Pangilinan J."/>
            <person name="Larsson K.H."/>
            <person name="Matsuura K."/>
            <person name="Barry K."/>
            <person name="Labutti K."/>
            <person name="Kuo R."/>
            <person name="Ohm R.A."/>
            <person name="Bhattacharya S.S."/>
            <person name="Shirouzu T."/>
            <person name="Yoshinaga Y."/>
            <person name="Martin F.M."/>
            <person name="Grigoriev I.V."/>
            <person name="Hibbett D.S."/>
        </authorList>
    </citation>
    <scope>NUCLEOTIDE SEQUENCE [LARGE SCALE GENOMIC DNA]</scope>
    <source>
        <strain evidence="1 2">HHB12029</strain>
    </source>
</reference>
<gene>
    <name evidence="1" type="ORF">EXIGLDRAFT_328127</name>
</gene>
<evidence type="ECO:0000313" key="2">
    <source>
        <dbReference type="Proteomes" id="UP000077266"/>
    </source>
</evidence>
<protein>
    <submittedName>
        <fullName evidence="1">Uncharacterized protein</fullName>
    </submittedName>
</protein>